<dbReference type="InterPro" id="IPR027383">
    <property type="entry name" value="Znf_put"/>
</dbReference>
<evidence type="ECO:0000313" key="6">
    <source>
        <dbReference type="Proteomes" id="UP001177120"/>
    </source>
</evidence>
<evidence type="ECO:0000259" key="4">
    <source>
        <dbReference type="Pfam" id="PF13490"/>
    </source>
</evidence>
<reference evidence="5" key="1">
    <citation type="journal article" date="2024" name="Int. J. Syst. Evol. Microbiol.">
        <title>Polycladomyces zharkentensis sp. nov., a novel thermophilic cellulose- and starch-degrading member of the Bacillota from a geothermal aquifer in Kazakhstan.</title>
        <authorList>
            <person name="Mashzhan A."/>
            <person name="Kistaubayeva A."/>
            <person name="Javier-Lopez R."/>
            <person name="Bissenova U."/>
            <person name="Bissenbay A."/>
            <person name="Birkeland N.K."/>
        </authorList>
    </citation>
    <scope>NUCLEOTIDE SEQUENCE</scope>
    <source>
        <strain evidence="5">ZKZ2T</strain>
    </source>
</reference>
<feature type="domain" description="Putative zinc-finger" evidence="4">
    <location>
        <begin position="3"/>
        <end position="36"/>
    </location>
</feature>
<comment type="similarity">
    <text evidence="1">Belongs to the zinc-associated anti-sigma factor (ZAS) superfamily. Anti-sigma-W factor family.</text>
</comment>
<evidence type="ECO:0000313" key="5">
    <source>
        <dbReference type="EMBL" id="MBN2908965.1"/>
    </source>
</evidence>
<evidence type="ECO:0000256" key="3">
    <source>
        <dbReference type="SAM" id="Phobius"/>
    </source>
</evidence>
<name>A0ABS2WHD1_9BACL</name>
<evidence type="ECO:0000256" key="2">
    <source>
        <dbReference type="ARBA" id="ARBA00024438"/>
    </source>
</evidence>
<dbReference type="Pfam" id="PF13490">
    <property type="entry name" value="zf-HC2"/>
    <property type="match status" value="1"/>
</dbReference>
<feature type="transmembrane region" description="Helical" evidence="3">
    <location>
        <begin position="68"/>
        <end position="86"/>
    </location>
</feature>
<dbReference type="EMBL" id="JAFHAP010000005">
    <property type="protein sequence ID" value="MBN2908965.1"/>
    <property type="molecule type" value="Genomic_DNA"/>
</dbReference>
<keyword evidence="3" id="KW-0472">Membrane</keyword>
<organism evidence="5 6">
    <name type="scientific">Polycladomyces zharkentensis</name>
    <dbReference type="NCBI Taxonomy" id="2807616"/>
    <lineage>
        <taxon>Bacteria</taxon>
        <taxon>Bacillati</taxon>
        <taxon>Bacillota</taxon>
        <taxon>Bacilli</taxon>
        <taxon>Bacillales</taxon>
        <taxon>Thermoactinomycetaceae</taxon>
        <taxon>Polycladomyces</taxon>
    </lineage>
</organism>
<dbReference type="RefSeq" id="WP_205493546.1">
    <property type="nucleotide sequence ID" value="NZ_JAFHAP010000005.1"/>
</dbReference>
<gene>
    <name evidence="5" type="ORF">JQC72_05430</name>
</gene>
<accession>A0ABS2WHD1</accession>
<dbReference type="Proteomes" id="UP001177120">
    <property type="component" value="Unassembled WGS sequence"/>
</dbReference>
<comment type="caution">
    <text evidence="5">The sequence shown here is derived from an EMBL/GenBank/DDBJ whole genome shotgun (WGS) entry which is preliminary data.</text>
</comment>
<keyword evidence="6" id="KW-1185">Reference proteome</keyword>
<evidence type="ECO:0000256" key="1">
    <source>
        <dbReference type="ARBA" id="ARBA00024353"/>
    </source>
</evidence>
<dbReference type="InterPro" id="IPR041916">
    <property type="entry name" value="Anti_sigma_zinc_sf"/>
</dbReference>
<keyword evidence="3" id="KW-1133">Transmembrane helix</keyword>
<protein>
    <recommendedName>
        <fullName evidence="2">Anti-sigma-W factor RsiW</fullName>
    </recommendedName>
</protein>
<keyword evidence="3" id="KW-0812">Transmembrane</keyword>
<dbReference type="Gene3D" id="1.10.10.1320">
    <property type="entry name" value="Anti-sigma factor, zinc-finger domain"/>
    <property type="match status" value="1"/>
</dbReference>
<proteinExistence type="inferred from homology"/>
<sequence length="248" mass="27951">MSCRDMDQLIQLYVDQEIGEADRMRLKSHVAECADCKRDLQDMIALVDTLENIRIKARSPQTAGGFSLVKWVAVGISIFLLAYVPYRGEHDQTPVSSLSVSSISVAQNGAEETVDPEYTILATSADTVRIPHRDTVRILTPEQWPARISTATALVYPGALRFLIDQAGSDWYRQVDRLILIKVPDADTLRMLLERVGEDWNELTGHDTVRFPTSVVITPGERPKVQFFSSPARDQDILQWASHLIRHH</sequence>